<evidence type="ECO:0000313" key="3">
    <source>
        <dbReference type="Proteomes" id="UP000298652"/>
    </source>
</evidence>
<name>A0A4U6VI38_SETVI</name>
<sequence length="49" mass="5753">MHELKCFLMFVFGFVQSTCLCNLHTPTFKGYSYMIYKNKIVETNPDIAQ</sequence>
<organism evidence="2 3">
    <name type="scientific">Setaria viridis</name>
    <name type="common">Green bristlegrass</name>
    <name type="synonym">Setaria italica subsp. viridis</name>
    <dbReference type="NCBI Taxonomy" id="4556"/>
    <lineage>
        <taxon>Eukaryota</taxon>
        <taxon>Viridiplantae</taxon>
        <taxon>Streptophyta</taxon>
        <taxon>Embryophyta</taxon>
        <taxon>Tracheophyta</taxon>
        <taxon>Spermatophyta</taxon>
        <taxon>Magnoliopsida</taxon>
        <taxon>Liliopsida</taxon>
        <taxon>Poales</taxon>
        <taxon>Poaceae</taxon>
        <taxon>PACMAD clade</taxon>
        <taxon>Panicoideae</taxon>
        <taxon>Panicodae</taxon>
        <taxon>Paniceae</taxon>
        <taxon>Cenchrinae</taxon>
        <taxon>Setaria</taxon>
    </lineage>
</organism>
<proteinExistence type="predicted"/>
<keyword evidence="1" id="KW-0732">Signal</keyword>
<dbReference type="Gramene" id="TKW28375">
    <property type="protein sequence ID" value="TKW28375"/>
    <property type="gene ID" value="SEVIR_3G314406v2"/>
</dbReference>
<evidence type="ECO:0000256" key="1">
    <source>
        <dbReference type="SAM" id="SignalP"/>
    </source>
</evidence>
<feature type="chain" id="PRO_5020922473" evidence="1">
    <location>
        <begin position="18"/>
        <end position="49"/>
    </location>
</feature>
<protein>
    <submittedName>
        <fullName evidence="2">Uncharacterized protein</fullName>
    </submittedName>
</protein>
<gene>
    <name evidence="2" type="ORF">SEVIR_3G314406v2</name>
</gene>
<evidence type="ECO:0000313" key="2">
    <source>
        <dbReference type="EMBL" id="TKW28375.1"/>
    </source>
</evidence>
<feature type="signal peptide" evidence="1">
    <location>
        <begin position="1"/>
        <end position="17"/>
    </location>
</feature>
<keyword evidence="3" id="KW-1185">Reference proteome</keyword>
<dbReference type="EMBL" id="CM016554">
    <property type="protein sequence ID" value="TKW28375.1"/>
    <property type="molecule type" value="Genomic_DNA"/>
</dbReference>
<dbReference type="Proteomes" id="UP000298652">
    <property type="component" value="Chromosome 3"/>
</dbReference>
<reference evidence="2" key="1">
    <citation type="submission" date="2019-03" db="EMBL/GenBank/DDBJ databases">
        <title>WGS assembly of Setaria viridis.</title>
        <authorList>
            <person name="Huang P."/>
            <person name="Jenkins J."/>
            <person name="Grimwood J."/>
            <person name="Barry K."/>
            <person name="Healey A."/>
            <person name="Mamidi S."/>
            <person name="Sreedasyam A."/>
            <person name="Shu S."/>
            <person name="Feldman M."/>
            <person name="Wu J."/>
            <person name="Yu Y."/>
            <person name="Chen C."/>
            <person name="Johnson J."/>
            <person name="Rokhsar D."/>
            <person name="Baxter I."/>
            <person name="Schmutz J."/>
            <person name="Brutnell T."/>
            <person name="Kellogg E."/>
        </authorList>
    </citation>
    <scope>NUCLEOTIDE SEQUENCE [LARGE SCALE GENOMIC DNA]</scope>
</reference>
<accession>A0A4U6VI38</accession>
<dbReference type="AlphaFoldDB" id="A0A4U6VI38"/>